<dbReference type="OrthoDB" id="6305596at2"/>
<comment type="caution">
    <text evidence="1">The sequence shown here is derived from an EMBL/GenBank/DDBJ whole genome shotgun (WGS) entry which is preliminary data.</text>
</comment>
<keyword evidence="3" id="KW-1185">Reference proteome</keyword>
<reference evidence="4" key="2">
    <citation type="submission" date="2019-06" db="EMBL/GenBank/DDBJ databases">
        <title>Co-occurence of chitin degradation, pigmentation and bioactivity in marine Pseudoalteromonas.</title>
        <authorList>
            <person name="Sonnenschein E.C."/>
            <person name="Bech P.K."/>
        </authorList>
    </citation>
    <scope>NUCLEOTIDE SEQUENCE [LARGE SCALE GENOMIC DNA]</scope>
    <source>
        <strain evidence="4">S3790</strain>
    </source>
</reference>
<evidence type="ECO:0000313" key="4">
    <source>
        <dbReference type="Proteomes" id="UP000307217"/>
    </source>
</evidence>
<evidence type="ECO:0000313" key="2">
    <source>
        <dbReference type="EMBL" id="TMO74983.1"/>
    </source>
</evidence>
<protein>
    <submittedName>
        <fullName evidence="1">Uncharacterized protein</fullName>
    </submittedName>
</protein>
<name>A0A5S3V9U1_9GAMM</name>
<organism evidence="1 4">
    <name type="scientific">Pseudoalteromonas aurantia</name>
    <dbReference type="NCBI Taxonomy" id="43654"/>
    <lineage>
        <taxon>Bacteria</taxon>
        <taxon>Pseudomonadati</taxon>
        <taxon>Pseudomonadota</taxon>
        <taxon>Gammaproteobacteria</taxon>
        <taxon>Alteromonadales</taxon>
        <taxon>Pseudoalteromonadaceae</taxon>
        <taxon>Pseudoalteromonas</taxon>
    </lineage>
</organism>
<dbReference type="Proteomes" id="UP000307164">
    <property type="component" value="Unassembled WGS sequence"/>
</dbReference>
<proteinExistence type="predicted"/>
<reference evidence="3 4" key="1">
    <citation type="submission" date="2018-01" db="EMBL/GenBank/DDBJ databases">
        <authorList>
            <person name="Paulsen S."/>
            <person name="Gram L.K."/>
        </authorList>
    </citation>
    <scope>NUCLEOTIDE SEQUENCE [LARGE SCALE GENOMIC DNA]</scope>
    <source>
        <strain evidence="1 4">S3790</strain>
        <strain evidence="2 3">S3895</strain>
    </source>
</reference>
<dbReference type="AlphaFoldDB" id="A0A5S3V9U1"/>
<sequence length="73" mass="8837">MIETELYELQCPQLFVQFKWHLLQAKKTGNRVRFYYSDAQDMTDVFKYLTLHHYSYTQSTTSQLFIEVNADYV</sequence>
<dbReference type="Proteomes" id="UP000307217">
    <property type="component" value="Unassembled WGS sequence"/>
</dbReference>
<reference evidence="1" key="3">
    <citation type="submission" date="2019-09" db="EMBL/GenBank/DDBJ databases">
        <title>Co-occurence of chitin degradation, pigmentation and bioactivity in marine Pseudoalteromonas.</title>
        <authorList>
            <person name="Sonnenschein E.C."/>
            <person name="Bech P.K."/>
        </authorList>
    </citation>
    <scope>NUCLEOTIDE SEQUENCE</scope>
    <source>
        <strain evidence="1">S3790</strain>
        <strain evidence="2 3">S3895</strain>
    </source>
</reference>
<accession>A0A5S3V9U1</accession>
<evidence type="ECO:0000313" key="3">
    <source>
        <dbReference type="Proteomes" id="UP000307164"/>
    </source>
</evidence>
<dbReference type="EMBL" id="PNBW01000042">
    <property type="protein sequence ID" value="TMO74983.1"/>
    <property type="molecule type" value="Genomic_DNA"/>
</dbReference>
<gene>
    <name evidence="1" type="ORF">CWC19_08675</name>
    <name evidence="2" type="ORF">CWC20_08920</name>
</gene>
<dbReference type="EMBL" id="PNBX01000031">
    <property type="protein sequence ID" value="TMO68656.1"/>
    <property type="molecule type" value="Genomic_DNA"/>
</dbReference>
<evidence type="ECO:0000313" key="1">
    <source>
        <dbReference type="EMBL" id="TMO68656.1"/>
    </source>
</evidence>
<dbReference type="RefSeq" id="WP_138591510.1">
    <property type="nucleotide sequence ID" value="NZ_PNBW01000042.1"/>
</dbReference>